<name>A0A226RJ47_9LACO</name>
<dbReference type="RefSeq" id="WP_089143795.1">
    <property type="nucleotide sequence ID" value="NZ_DYVI01000048.1"/>
</dbReference>
<dbReference type="EMBL" id="LUGO01000036">
    <property type="protein sequence ID" value="OXS40850.1"/>
    <property type="molecule type" value="Genomic_DNA"/>
</dbReference>
<organism evidence="2 3">
    <name type="scientific">Ligilactobacillus agilis</name>
    <dbReference type="NCBI Taxonomy" id="1601"/>
    <lineage>
        <taxon>Bacteria</taxon>
        <taxon>Bacillati</taxon>
        <taxon>Bacillota</taxon>
        <taxon>Bacilli</taxon>
        <taxon>Lactobacillales</taxon>
        <taxon>Lactobacillaceae</taxon>
        <taxon>Ligilactobacillus</taxon>
    </lineage>
</organism>
<feature type="chain" id="PRO_5039522708" description="Alpha/beta hydrolase" evidence="1">
    <location>
        <begin position="27"/>
        <end position="281"/>
    </location>
</feature>
<dbReference type="Gene3D" id="3.40.50.1820">
    <property type="entry name" value="alpha/beta hydrolase"/>
    <property type="match status" value="1"/>
</dbReference>
<dbReference type="Proteomes" id="UP000215261">
    <property type="component" value="Unassembled WGS sequence"/>
</dbReference>
<dbReference type="Pfam" id="PF06028">
    <property type="entry name" value="DUF915"/>
    <property type="match status" value="1"/>
</dbReference>
<gene>
    <name evidence="2" type="ORF">AYP69_03745</name>
</gene>
<evidence type="ECO:0008006" key="4">
    <source>
        <dbReference type="Google" id="ProtNLM"/>
    </source>
</evidence>
<evidence type="ECO:0000313" key="2">
    <source>
        <dbReference type="EMBL" id="OXS40850.1"/>
    </source>
</evidence>
<dbReference type="InterPro" id="IPR029058">
    <property type="entry name" value="AB_hydrolase_fold"/>
</dbReference>
<accession>A0A226RJ47</accession>
<dbReference type="InterPro" id="IPR010315">
    <property type="entry name" value="DUF915_hydro-like"/>
</dbReference>
<dbReference type="SUPFAM" id="SSF53474">
    <property type="entry name" value="alpha/beta-Hydrolases"/>
    <property type="match status" value="1"/>
</dbReference>
<reference evidence="2 3" key="1">
    <citation type="submission" date="2016-03" db="EMBL/GenBank/DDBJ databases">
        <title>Sequencing of Lactobacillus Species from Commercial Turkeys.</title>
        <authorList>
            <person name="Johnson T.J."/>
            <person name="Youmans B.P."/>
            <person name="Case K.A."/>
        </authorList>
    </citation>
    <scope>NUCLEOTIDE SEQUENCE [LARGE SCALE GENOMIC DNA]</scope>
    <source>
        <strain evidence="2 3">UMNLA1</strain>
    </source>
</reference>
<evidence type="ECO:0000256" key="1">
    <source>
        <dbReference type="SAM" id="SignalP"/>
    </source>
</evidence>
<evidence type="ECO:0000313" key="3">
    <source>
        <dbReference type="Proteomes" id="UP000215261"/>
    </source>
</evidence>
<keyword evidence="1" id="KW-0732">Signal</keyword>
<feature type="signal peptide" evidence="1">
    <location>
        <begin position="1"/>
        <end position="26"/>
    </location>
</feature>
<sequence length="281" mass="31423">MIKKFTYKLFLTLATSLLLLTSLCLTSPLTTRNHLHKQLVVQPTLYFHGWAGSANSTNHLIAAAAALPQVKKVLTITVTESGQLAISGSWQDNVKYPLIQVLFANNQAEIPQQARWIDRVVTYLQTNYHIQSFNIVTHSMAGPATFYWAITSYRPTYPQFNKFVAIAGPFDGVIHIDDVPNQNYFRTDGLPAYQNAAFKNYYRQRQAFPKNTQVLNVYGNLADGSNSDSLVTNVSARSLGSLVKGQVASYQEITITGPSAQHSRLHNNDQVNHVVDNFLFK</sequence>
<comment type="caution">
    <text evidence="2">The sequence shown here is derived from an EMBL/GenBank/DDBJ whole genome shotgun (WGS) entry which is preliminary data.</text>
</comment>
<protein>
    <recommendedName>
        <fullName evidence="4">Alpha/beta hydrolase</fullName>
    </recommendedName>
</protein>
<proteinExistence type="predicted"/>
<dbReference type="AlphaFoldDB" id="A0A226RJ47"/>